<evidence type="ECO:0000259" key="7">
    <source>
        <dbReference type="PROSITE" id="PS51085"/>
    </source>
</evidence>
<dbReference type="Pfam" id="PF04055">
    <property type="entry name" value="Radical_SAM"/>
    <property type="match status" value="1"/>
</dbReference>
<dbReference type="Gene3D" id="3.10.20.740">
    <property type="match status" value="1"/>
</dbReference>
<dbReference type="PaxDb" id="589924-Ferp_0391"/>
<evidence type="ECO:0000256" key="1">
    <source>
        <dbReference type="ARBA" id="ARBA00001966"/>
    </source>
</evidence>
<evidence type="ECO:0000256" key="6">
    <source>
        <dbReference type="ARBA" id="ARBA00023014"/>
    </source>
</evidence>
<dbReference type="InterPro" id="IPR058240">
    <property type="entry name" value="rSAM_sf"/>
</dbReference>
<dbReference type="SMART" id="SM00729">
    <property type="entry name" value="Elp3"/>
    <property type="match status" value="1"/>
</dbReference>
<dbReference type="Pfam" id="PF13510">
    <property type="entry name" value="Fer2_4"/>
    <property type="match status" value="1"/>
</dbReference>
<feature type="domain" description="4Fe-4S ferredoxin-type" evidence="8">
    <location>
        <begin position="18"/>
        <end position="47"/>
    </location>
</feature>
<evidence type="ECO:0000313" key="11">
    <source>
        <dbReference type="Proteomes" id="UP000002613"/>
    </source>
</evidence>
<evidence type="ECO:0000256" key="3">
    <source>
        <dbReference type="ARBA" id="ARBA00022691"/>
    </source>
</evidence>
<feature type="domain" description="Radical SAM core" evidence="9">
    <location>
        <begin position="150"/>
        <end position="376"/>
    </location>
</feature>
<organism evidence="10 11">
    <name type="scientific">Ferroglobus placidus (strain DSM 10642 / AEDII12DO)</name>
    <dbReference type="NCBI Taxonomy" id="589924"/>
    <lineage>
        <taxon>Archaea</taxon>
        <taxon>Methanobacteriati</taxon>
        <taxon>Methanobacteriota</taxon>
        <taxon>Archaeoglobi</taxon>
        <taxon>Archaeoglobales</taxon>
        <taxon>Archaeoglobaceae</taxon>
        <taxon>Ferroglobus</taxon>
    </lineage>
</organism>
<dbReference type="SFLD" id="SFLDG01067">
    <property type="entry name" value="SPASM/twitch_domain_containing"/>
    <property type="match status" value="1"/>
</dbReference>
<dbReference type="PANTHER" id="PTHR30352">
    <property type="entry name" value="PYRUVATE FORMATE-LYASE-ACTIVATING ENZYME"/>
    <property type="match status" value="1"/>
</dbReference>
<keyword evidence="2" id="KW-0004">4Fe-4S</keyword>
<dbReference type="PANTHER" id="PTHR30352:SF5">
    <property type="entry name" value="PYRUVATE FORMATE-LYASE 1-ACTIVATING ENZYME"/>
    <property type="match status" value="1"/>
</dbReference>
<dbReference type="InterPro" id="IPR006638">
    <property type="entry name" value="Elp3/MiaA/NifB-like_rSAM"/>
</dbReference>
<name>D3S2N8_FERPA</name>
<feature type="domain" description="2Fe-2S ferredoxin-type" evidence="7">
    <location>
        <begin position="51"/>
        <end position="130"/>
    </location>
</feature>
<dbReference type="CDD" id="cd01335">
    <property type="entry name" value="Radical_SAM"/>
    <property type="match status" value="1"/>
</dbReference>
<gene>
    <name evidence="10" type="ordered locus">Ferp_0391</name>
</gene>
<keyword evidence="5" id="KW-0408">Iron</keyword>
<dbReference type="Gene3D" id="3.20.20.70">
    <property type="entry name" value="Aldolase class I"/>
    <property type="match status" value="1"/>
</dbReference>
<dbReference type="eggNOG" id="arCOG00937">
    <property type="taxonomic scope" value="Archaea"/>
</dbReference>
<dbReference type="STRING" id="589924.Ferp_0391"/>
<evidence type="ECO:0000259" key="9">
    <source>
        <dbReference type="PROSITE" id="PS51918"/>
    </source>
</evidence>
<evidence type="ECO:0000256" key="2">
    <source>
        <dbReference type="ARBA" id="ARBA00022485"/>
    </source>
</evidence>
<keyword evidence="6" id="KW-0411">Iron-sulfur</keyword>
<dbReference type="GO" id="GO:0046872">
    <property type="term" value="F:metal ion binding"/>
    <property type="evidence" value="ECO:0007669"/>
    <property type="project" value="UniProtKB-KW"/>
</dbReference>
<dbReference type="EMBL" id="CP001899">
    <property type="protein sequence ID" value="ADC64568.1"/>
    <property type="molecule type" value="Genomic_DNA"/>
</dbReference>
<dbReference type="GO" id="GO:0016491">
    <property type="term" value="F:oxidoreductase activity"/>
    <property type="evidence" value="ECO:0007669"/>
    <property type="project" value="UniProtKB-ARBA"/>
</dbReference>
<dbReference type="HOGENOM" id="CLU_690041_0_0_2"/>
<dbReference type="InterPro" id="IPR007197">
    <property type="entry name" value="rSAM"/>
</dbReference>
<dbReference type="PROSITE" id="PS51379">
    <property type="entry name" value="4FE4S_FER_2"/>
    <property type="match status" value="1"/>
</dbReference>
<dbReference type="PROSITE" id="PS00198">
    <property type="entry name" value="4FE4S_FER_1"/>
    <property type="match status" value="1"/>
</dbReference>
<dbReference type="AlphaFoldDB" id="D3S2N8"/>
<dbReference type="InterPro" id="IPR017896">
    <property type="entry name" value="4Fe4S_Fe-S-bd"/>
</dbReference>
<evidence type="ECO:0000256" key="5">
    <source>
        <dbReference type="ARBA" id="ARBA00023004"/>
    </source>
</evidence>
<keyword evidence="3" id="KW-0949">S-adenosyl-L-methionine</keyword>
<dbReference type="PROSITE" id="PS51918">
    <property type="entry name" value="RADICAL_SAM"/>
    <property type="match status" value="1"/>
</dbReference>
<reference evidence="11" key="1">
    <citation type="submission" date="2010-02" db="EMBL/GenBank/DDBJ databases">
        <title>Complete sequence of Ferroglobus placidus DSM 10642.</title>
        <authorList>
            <consortium name="US DOE Joint Genome Institute"/>
            <person name="Lucas S."/>
            <person name="Copeland A."/>
            <person name="Lapidus A."/>
            <person name="Cheng J.-F."/>
            <person name="Bruce D."/>
            <person name="Goodwin L."/>
            <person name="Pitluck S."/>
            <person name="Saunders E."/>
            <person name="Brettin T."/>
            <person name="Detter J.C."/>
            <person name="Han C."/>
            <person name="Tapia R."/>
            <person name="Larimer F."/>
            <person name="Land M."/>
            <person name="Hauser L."/>
            <person name="Kyrpides N."/>
            <person name="Ivanova N."/>
            <person name="Holmes D."/>
            <person name="Lovley D."/>
            <person name="Kyrpides N."/>
            <person name="Anderson I.J."/>
            <person name="Woyke T."/>
        </authorList>
    </citation>
    <scope>NUCLEOTIDE SEQUENCE [LARGE SCALE GENOMIC DNA]</scope>
    <source>
        <strain evidence="11">DSM 10642 / AEDII12DO</strain>
    </source>
</reference>
<dbReference type="InterPro" id="IPR013785">
    <property type="entry name" value="Aldolase_TIM"/>
</dbReference>
<accession>D3S2N8</accession>
<dbReference type="InterPro" id="IPR036010">
    <property type="entry name" value="2Fe-2S_ferredoxin-like_sf"/>
</dbReference>
<dbReference type="GO" id="GO:0051539">
    <property type="term" value="F:4 iron, 4 sulfur cluster binding"/>
    <property type="evidence" value="ECO:0007669"/>
    <property type="project" value="UniProtKB-KW"/>
</dbReference>
<dbReference type="SUPFAM" id="SSF54292">
    <property type="entry name" value="2Fe-2S ferredoxin-like"/>
    <property type="match status" value="1"/>
</dbReference>
<dbReference type="PROSITE" id="PS51085">
    <property type="entry name" value="2FE2S_FER_2"/>
    <property type="match status" value="1"/>
</dbReference>
<sequence>MFYKAVRTDKCVGCNFCRNYVCQSEECVGCKACYLACPNEAVKLEEVEKKEEINVVVDGEKFSVPAGVTVKKALEILGYKFSKYPEKNAIFAPCEVGGCWSCAVEINGELKQSCVTPVREGMVVKTDVKRLLRAVHGFSGHPVGGVGTPWWIKGRRYIEAACFACGCNLRCPQCQNWTTTYCGKEKPLTPREAAMKMTALRRSIEVDRMAISGGECTLNREWLVSYVKELKNLNRDEKARIHIDTNATILTEDYLEELVEAGMTDIGIDIKALKLETFEKITGVGGELGKKYLKTSWRALKRALNYDIFVGVGIPYNPELISLEEVRKIGEKIAKMSDEVQVCALDYRAEFRSKIRRPSFEEMFRVWKTLKEVGLKNVICQTSVGYINPYGELYP</sequence>
<evidence type="ECO:0000256" key="4">
    <source>
        <dbReference type="ARBA" id="ARBA00022723"/>
    </source>
</evidence>
<dbReference type="Proteomes" id="UP000002613">
    <property type="component" value="Chromosome"/>
</dbReference>
<dbReference type="SFLD" id="SFLDS00029">
    <property type="entry name" value="Radical_SAM"/>
    <property type="match status" value="1"/>
</dbReference>
<keyword evidence="4" id="KW-0479">Metal-binding</keyword>
<proteinExistence type="predicted"/>
<comment type="cofactor">
    <cofactor evidence="1">
        <name>[4Fe-4S] cluster</name>
        <dbReference type="ChEBI" id="CHEBI:49883"/>
    </cofactor>
</comment>
<dbReference type="InterPro" id="IPR017900">
    <property type="entry name" value="4Fe4S_Fe_S_CS"/>
</dbReference>
<reference evidence="10 11" key="2">
    <citation type="journal article" date="2011" name="Stand. Genomic Sci.">
        <title>Complete genome sequence of Ferroglobus placidus AEDII12DO.</title>
        <authorList>
            <person name="Anderson I."/>
            <person name="Risso C."/>
            <person name="Holmes D."/>
            <person name="Lucas S."/>
            <person name="Copeland A."/>
            <person name="Lapidus A."/>
            <person name="Cheng J.F."/>
            <person name="Bruce D."/>
            <person name="Goodwin L."/>
            <person name="Pitluck S."/>
            <person name="Saunders E."/>
            <person name="Brettin T."/>
            <person name="Detter J.C."/>
            <person name="Han C."/>
            <person name="Tapia R."/>
            <person name="Larimer F."/>
            <person name="Land M."/>
            <person name="Hauser L."/>
            <person name="Woyke T."/>
            <person name="Lovley D."/>
            <person name="Kyrpides N."/>
            <person name="Ivanova N."/>
        </authorList>
    </citation>
    <scope>NUCLEOTIDE SEQUENCE [LARGE SCALE GENOMIC DNA]</scope>
    <source>
        <strain evidence="11">DSM 10642 / AEDII12DO</strain>
    </source>
</reference>
<evidence type="ECO:0000259" key="8">
    <source>
        <dbReference type="PROSITE" id="PS51379"/>
    </source>
</evidence>
<dbReference type="SUPFAM" id="SSF54862">
    <property type="entry name" value="4Fe-4S ferredoxins"/>
    <property type="match status" value="1"/>
</dbReference>
<keyword evidence="11" id="KW-1185">Reference proteome</keyword>
<dbReference type="Pfam" id="PF00037">
    <property type="entry name" value="Fer4"/>
    <property type="match status" value="1"/>
</dbReference>
<protein>
    <submittedName>
        <fullName evidence="10">Radical SAM domain protein</fullName>
    </submittedName>
</protein>
<dbReference type="SUPFAM" id="SSF102114">
    <property type="entry name" value="Radical SAM enzymes"/>
    <property type="match status" value="1"/>
</dbReference>
<dbReference type="KEGG" id="fpl:Ferp_0391"/>
<dbReference type="InterPro" id="IPR001041">
    <property type="entry name" value="2Fe-2S_ferredoxin-type"/>
</dbReference>
<evidence type="ECO:0000313" key="10">
    <source>
        <dbReference type="EMBL" id="ADC64568.1"/>
    </source>
</evidence>
<dbReference type="InterPro" id="IPR034457">
    <property type="entry name" value="Organic_radical-activating"/>
</dbReference>